<dbReference type="AlphaFoldDB" id="A0A8J3L6B6"/>
<dbReference type="FunFam" id="1.10.3470.10:FF:000001">
    <property type="entry name" value="Vitamin B12 ABC transporter permease BtuC"/>
    <property type="match status" value="1"/>
</dbReference>
<gene>
    <name evidence="9" type="ORF">Cme02nite_06610</name>
</gene>
<evidence type="ECO:0000256" key="5">
    <source>
        <dbReference type="ARBA" id="ARBA00022692"/>
    </source>
</evidence>
<feature type="transmembrane region" description="Helical" evidence="8">
    <location>
        <begin position="251"/>
        <end position="279"/>
    </location>
</feature>
<dbReference type="EMBL" id="BONJ01000001">
    <property type="protein sequence ID" value="GIG12329.1"/>
    <property type="molecule type" value="Genomic_DNA"/>
</dbReference>
<dbReference type="InterPro" id="IPR000522">
    <property type="entry name" value="ABC_transptr_permease_BtuC"/>
</dbReference>
<comment type="subcellular location">
    <subcellularLocation>
        <location evidence="1">Cell membrane</location>
        <topology evidence="1">Multi-pass membrane protein</topology>
    </subcellularLocation>
</comment>
<feature type="transmembrane region" description="Helical" evidence="8">
    <location>
        <begin position="319"/>
        <end position="337"/>
    </location>
</feature>
<evidence type="ECO:0000256" key="6">
    <source>
        <dbReference type="ARBA" id="ARBA00022989"/>
    </source>
</evidence>
<dbReference type="InterPro" id="IPR037294">
    <property type="entry name" value="ABC_BtuC-like"/>
</dbReference>
<dbReference type="Proteomes" id="UP000660339">
    <property type="component" value="Unassembled WGS sequence"/>
</dbReference>
<name>A0A8J3L6B6_9ACTN</name>
<feature type="transmembrane region" description="Helical" evidence="8">
    <location>
        <begin position="102"/>
        <end position="124"/>
    </location>
</feature>
<evidence type="ECO:0000313" key="10">
    <source>
        <dbReference type="Proteomes" id="UP000660339"/>
    </source>
</evidence>
<keyword evidence="7 8" id="KW-0472">Membrane</keyword>
<dbReference type="RefSeq" id="WP_239085716.1">
    <property type="nucleotide sequence ID" value="NZ_BAAATT010000033.1"/>
</dbReference>
<feature type="transmembrane region" description="Helical" evidence="8">
    <location>
        <begin position="212"/>
        <end position="231"/>
    </location>
</feature>
<accession>A0A8J3L6B6</accession>
<organism evidence="9 10">
    <name type="scientific">Catellatospora methionotrophica</name>
    <dbReference type="NCBI Taxonomy" id="121620"/>
    <lineage>
        <taxon>Bacteria</taxon>
        <taxon>Bacillati</taxon>
        <taxon>Actinomycetota</taxon>
        <taxon>Actinomycetes</taxon>
        <taxon>Micromonosporales</taxon>
        <taxon>Micromonosporaceae</taxon>
        <taxon>Catellatospora</taxon>
    </lineage>
</organism>
<protein>
    <submittedName>
        <fullName evidence="9">Iron ABC transporter permease</fullName>
    </submittedName>
</protein>
<proteinExistence type="inferred from homology"/>
<dbReference type="CDD" id="cd06550">
    <property type="entry name" value="TM_ABC_iron-siderophores_like"/>
    <property type="match status" value="1"/>
</dbReference>
<feature type="transmembrane region" description="Helical" evidence="8">
    <location>
        <begin position="73"/>
        <end position="90"/>
    </location>
</feature>
<dbReference type="PANTHER" id="PTHR30472">
    <property type="entry name" value="FERRIC ENTEROBACTIN TRANSPORT SYSTEM PERMEASE PROTEIN"/>
    <property type="match status" value="1"/>
</dbReference>
<keyword evidence="6 8" id="KW-1133">Transmembrane helix</keyword>
<feature type="transmembrane region" description="Helical" evidence="8">
    <location>
        <begin position="163"/>
        <end position="184"/>
    </location>
</feature>
<evidence type="ECO:0000313" key="9">
    <source>
        <dbReference type="EMBL" id="GIG12329.1"/>
    </source>
</evidence>
<keyword evidence="3" id="KW-0813">Transport</keyword>
<keyword evidence="10" id="KW-1185">Reference proteome</keyword>
<dbReference type="GO" id="GO:0022857">
    <property type="term" value="F:transmembrane transporter activity"/>
    <property type="evidence" value="ECO:0007669"/>
    <property type="project" value="InterPro"/>
</dbReference>
<feature type="transmembrane region" description="Helical" evidence="8">
    <location>
        <begin position="130"/>
        <end position="151"/>
    </location>
</feature>
<keyword evidence="4" id="KW-1003">Cell membrane</keyword>
<evidence type="ECO:0000256" key="3">
    <source>
        <dbReference type="ARBA" id="ARBA00022448"/>
    </source>
</evidence>
<evidence type="ECO:0000256" key="8">
    <source>
        <dbReference type="SAM" id="Phobius"/>
    </source>
</evidence>
<keyword evidence="5 8" id="KW-0812">Transmembrane</keyword>
<evidence type="ECO:0000256" key="1">
    <source>
        <dbReference type="ARBA" id="ARBA00004651"/>
    </source>
</evidence>
<evidence type="ECO:0000256" key="4">
    <source>
        <dbReference type="ARBA" id="ARBA00022475"/>
    </source>
</evidence>
<comment type="caution">
    <text evidence="9">The sequence shown here is derived from an EMBL/GenBank/DDBJ whole genome shotgun (WGS) entry which is preliminary data.</text>
</comment>
<evidence type="ECO:0000256" key="7">
    <source>
        <dbReference type="ARBA" id="ARBA00023136"/>
    </source>
</evidence>
<evidence type="ECO:0000256" key="2">
    <source>
        <dbReference type="ARBA" id="ARBA00007935"/>
    </source>
</evidence>
<dbReference type="Pfam" id="PF01032">
    <property type="entry name" value="FecCD"/>
    <property type="match status" value="1"/>
</dbReference>
<reference evidence="9" key="1">
    <citation type="submission" date="2021-01" db="EMBL/GenBank/DDBJ databases">
        <title>Whole genome shotgun sequence of Catellatospora methionotrophica NBRC 14553.</title>
        <authorList>
            <person name="Komaki H."/>
            <person name="Tamura T."/>
        </authorList>
    </citation>
    <scope>NUCLEOTIDE SEQUENCE</scope>
    <source>
        <strain evidence="9">NBRC 14553</strain>
    </source>
</reference>
<feature type="transmembrane region" description="Helical" evidence="8">
    <location>
        <begin position="291"/>
        <end position="313"/>
    </location>
</feature>
<dbReference type="PANTHER" id="PTHR30472:SF1">
    <property type="entry name" value="FE(3+) DICITRATE TRANSPORT SYSTEM PERMEASE PROTEIN FECC-RELATED"/>
    <property type="match status" value="1"/>
</dbReference>
<dbReference type="GO" id="GO:0005886">
    <property type="term" value="C:plasma membrane"/>
    <property type="evidence" value="ECO:0007669"/>
    <property type="project" value="UniProtKB-SubCell"/>
</dbReference>
<sequence>MTPLPAPPPPARPRRAAAYLPAAALLLAVLCLLSLAFGSRAVPIGQVADALFDRAHVDPQIEAIVWSVRLPRTATGLLVGAALGLAGALMQGLTRNPLADPGLLGVSAGASFAIVLAVAVFGASTAPTNLIWYAFAGALAGAVSVHLLGGLGRGGATPVKTALAGIAVTFLLGSFTSALVLRFPLALDRFRFWAAGSLTAADAATLWQVTPLLAAGAVLALATAPALNSLALGEDVAAALGRRVGLIRLRAALAITVLAGTAVALAGPIVFIGLVTPHLARMVTGPDQRRILALTLLGAPSLLIAADVLGRVVARPEEIQAGIVVAFLGGPFFIALARRRRLAEM</sequence>
<comment type="similarity">
    <text evidence="2">Belongs to the binding-protein-dependent transport system permease family. FecCD subfamily.</text>
</comment>
<dbReference type="GO" id="GO:0033214">
    <property type="term" value="P:siderophore-iron import into cell"/>
    <property type="evidence" value="ECO:0007669"/>
    <property type="project" value="TreeGrafter"/>
</dbReference>
<dbReference type="SUPFAM" id="SSF81345">
    <property type="entry name" value="ABC transporter involved in vitamin B12 uptake, BtuC"/>
    <property type="match status" value="1"/>
</dbReference>
<dbReference type="Gene3D" id="1.10.3470.10">
    <property type="entry name" value="ABC transporter involved in vitamin B12 uptake, BtuC"/>
    <property type="match status" value="1"/>
</dbReference>